<dbReference type="Gene3D" id="3.30.420.10">
    <property type="entry name" value="Ribonuclease H-like superfamily/Ribonuclease H"/>
    <property type="match status" value="1"/>
</dbReference>
<dbReference type="Pfam" id="PF00570">
    <property type="entry name" value="HRDC"/>
    <property type="match status" value="1"/>
</dbReference>
<dbReference type="GO" id="GO:0000175">
    <property type="term" value="F:3'-5'-RNA exonuclease activity"/>
    <property type="evidence" value="ECO:0007669"/>
    <property type="project" value="InterPro"/>
</dbReference>
<evidence type="ECO:0000256" key="7">
    <source>
        <dbReference type="ARBA" id="ARBA00023242"/>
    </source>
</evidence>
<dbReference type="GO" id="GO:0071051">
    <property type="term" value="P:poly(A)-dependent snoRNA 3'-end processing"/>
    <property type="evidence" value="ECO:0007669"/>
    <property type="project" value="TreeGrafter"/>
</dbReference>
<keyword evidence="3" id="KW-0540">Nuclease</keyword>
<evidence type="ECO:0000256" key="8">
    <source>
        <dbReference type="ARBA" id="ARBA00043957"/>
    </source>
</evidence>
<dbReference type="GO" id="GO:0071037">
    <property type="term" value="P:nuclear polyadenylation-dependent snRNA catabolic process"/>
    <property type="evidence" value="ECO:0007669"/>
    <property type="project" value="TreeGrafter"/>
</dbReference>
<organism evidence="11 12">
    <name type="scientific">Blepharisma stoltei</name>
    <dbReference type="NCBI Taxonomy" id="1481888"/>
    <lineage>
        <taxon>Eukaryota</taxon>
        <taxon>Sar</taxon>
        <taxon>Alveolata</taxon>
        <taxon>Ciliophora</taxon>
        <taxon>Postciliodesmatophora</taxon>
        <taxon>Heterotrichea</taxon>
        <taxon>Heterotrichida</taxon>
        <taxon>Blepharismidae</taxon>
        <taxon>Blepharisma</taxon>
    </lineage>
</organism>
<protein>
    <recommendedName>
        <fullName evidence="10">HRDC domain-containing protein</fullName>
    </recommendedName>
</protein>
<dbReference type="Gene3D" id="1.10.150.80">
    <property type="entry name" value="HRDC domain"/>
    <property type="match status" value="1"/>
</dbReference>
<evidence type="ECO:0000256" key="1">
    <source>
        <dbReference type="ARBA" id="ARBA00004123"/>
    </source>
</evidence>
<feature type="domain" description="HRDC" evidence="10">
    <location>
        <begin position="396"/>
        <end position="476"/>
    </location>
</feature>
<dbReference type="PANTHER" id="PTHR12124">
    <property type="entry name" value="POLYMYOSITIS/SCLERODERMA AUTOANTIGEN-RELATED"/>
    <property type="match status" value="1"/>
</dbReference>
<feature type="region of interest" description="Disordered" evidence="9">
    <location>
        <begin position="559"/>
        <end position="580"/>
    </location>
</feature>
<proteinExistence type="inferred from homology"/>
<dbReference type="CDD" id="cd06147">
    <property type="entry name" value="Rrp6p_like_exo"/>
    <property type="match status" value="1"/>
</dbReference>
<dbReference type="GO" id="GO:0071044">
    <property type="term" value="P:histone mRNA catabolic process"/>
    <property type="evidence" value="ECO:0007669"/>
    <property type="project" value="TreeGrafter"/>
</dbReference>
<dbReference type="SMART" id="SM00341">
    <property type="entry name" value="HRDC"/>
    <property type="match status" value="1"/>
</dbReference>
<dbReference type="GO" id="GO:0003727">
    <property type="term" value="F:single-stranded RNA binding"/>
    <property type="evidence" value="ECO:0007669"/>
    <property type="project" value="TreeGrafter"/>
</dbReference>
<dbReference type="GO" id="GO:0071039">
    <property type="term" value="P:nuclear polyadenylation-dependent CUT catabolic process"/>
    <property type="evidence" value="ECO:0007669"/>
    <property type="project" value="TreeGrafter"/>
</dbReference>
<dbReference type="SMART" id="SM00474">
    <property type="entry name" value="35EXOc"/>
    <property type="match status" value="1"/>
</dbReference>
<evidence type="ECO:0000313" key="11">
    <source>
        <dbReference type="EMBL" id="CAG9328789.1"/>
    </source>
</evidence>
<dbReference type="Proteomes" id="UP001162131">
    <property type="component" value="Unassembled WGS sequence"/>
</dbReference>
<dbReference type="Pfam" id="PF01612">
    <property type="entry name" value="DNA_pol_A_exo1"/>
    <property type="match status" value="1"/>
</dbReference>
<evidence type="ECO:0000256" key="4">
    <source>
        <dbReference type="ARBA" id="ARBA00022801"/>
    </source>
</evidence>
<dbReference type="GO" id="GO:0000166">
    <property type="term" value="F:nucleotide binding"/>
    <property type="evidence" value="ECO:0007669"/>
    <property type="project" value="InterPro"/>
</dbReference>
<dbReference type="InterPro" id="IPR002121">
    <property type="entry name" value="HRDC_dom"/>
</dbReference>
<comment type="subcellular location">
    <subcellularLocation>
        <location evidence="1">Nucleus</location>
    </subcellularLocation>
</comment>
<dbReference type="InterPro" id="IPR044876">
    <property type="entry name" value="HRDC_dom_sf"/>
</dbReference>
<comment type="caution">
    <text evidence="11">The sequence shown here is derived from an EMBL/GenBank/DDBJ whole genome shotgun (WGS) entry which is preliminary data.</text>
</comment>
<dbReference type="EMBL" id="CAJZBQ010000046">
    <property type="protein sequence ID" value="CAG9328789.1"/>
    <property type="molecule type" value="Genomic_DNA"/>
</dbReference>
<comment type="similarity">
    <text evidence="8">Belongs to the exosome component 10/RRP6 family.</text>
</comment>
<dbReference type="InterPro" id="IPR036397">
    <property type="entry name" value="RNaseH_sf"/>
</dbReference>
<dbReference type="GO" id="GO:0071040">
    <property type="term" value="P:nuclear polyadenylation-dependent antisense transcript catabolic process"/>
    <property type="evidence" value="ECO:0007669"/>
    <property type="project" value="TreeGrafter"/>
</dbReference>
<dbReference type="GO" id="GO:0071035">
    <property type="term" value="P:nuclear polyadenylation-dependent rRNA catabolic process"/>
    <property type="evidence" value="ECO:0007669"/>
    <property type="project" value="TreeGrafter"/>
</dbReference>
<keyword evidence="12" id="KW-1185">Reference proteome</keyword>
<dbReference type="PANTHER" id="PTHR12124:SF47">
    <property type="entry name" value="EXOSOME COMPONENT 10"/>
    <property type="match status" value="1"/>
</dbReference>
<keyword evidence="6" id="KW-0269">Exonuclease</keyword>
<evidence type="ECO:0000259" key="10">
    <source>
        <dbReference type="PROSITE" id="PS50967"/>
    </source>
</evidence>
<dbReference type="InterPro" id="IPR049559">
    <property type="entry name" value="Rrp6p-like_exo"/>
</dbReference>
<evidence type="ECO:0000313" key="12">
    <source>
        <dbReference type="Proteomes" id="UP001162131"/>
    </source>
</evidence>
<keyword evidence="5" id="KW-0271">Exosome</keyword>
<keyword evidence="2" id="KW-0698">rRNA processing</keyword>
<dbReference type="GO" id="GO:0000176">
    <property type="term" value="C:nuclear exosome (RNase complex)"/>
    <property type="evidence" value="ECO:0007669"/>
    <property type="project" value="TreeGrafter"/>
</dbReference>
<dbReference type="InterPro" id="IPR002562">
    <property type="entry name" value="3'-5'_exonuclease_dom"/>
</dbReference>
<name>A0AAU9JV43_9CILI</name>
<dbReference type="SUPFAM" id="SSF53098">
    <property type="entry name" value="Ribonuclease H-like"/>
    <property type="match status" value="1"/>
</dbReference>
<evidence type="ECO:0000256" key="9">
    <source>
        <dbReference type="SAM" id="MobiDB-lite"/>
    </source>
</evidence>
<dbReference type="GO" id="GO:0000467">
    <property type="term" value="P:exonucleolytic trimming to generate mature 3'-end of 5.8S rRNA from tricistronic rRNA transcript (SSU-rRNA, 5.8S rRNA, LSU-rRNA)"/>
    <property type="evidence" value="ECO:0007669"/>
    <property type="project" value="InterPro"/>
</dbReference>
<gene>
    <name evidence="11" type="ORF">BSTOLATCC_MIC46779</name>
</gene>
<dbReference type="GO" id="GO:0005730">
    <property type="term" value="C:nucleolus"/>
    <property type="evidence" value="ECO:0007669"/>
    <property type="project" value="TreeGrafter"/>
</dbReference>
<evidence type="ECO:0000256" key="6">
    <source>
        <dbReference type="ARBA" id="ARBA00022839"/>
    </source>
</evidence>
<dbReference type="SUPFAM" id="SSF47819">
    <property type="entry name" value="HRDC-like"/>
    <property type="match status" value="1"/>
</dbReference>
<dbReference type="GO" id="GO:0071038">
    <property type="term" value="P:TRAMP-dependent tRNA surveillance pathway"/>
    <property type="evidence" value="ECO:0007669"/>
    <property type="project" value="TreeGrafter"/>
</dbReference>
<keyword evidence="4" id="KW-0378">Hydrolase</keyword>
<reference evidence="11" key="1">
    <citation type="submission" date="2021-09" db="EMBL/GenBank/DDBJ databases">
        <authorList>
            <consortium name="AG Swart"/>
            <person name="Singh M."/>
            <person name="Singh A."/>
            <person name="Seah K."/>
            <person name="Emmerich C."/>
        </authorList>
    </citation>
    <scope>NUCLEOTIDE SEQUENCE</scope>
    <source>
        <strain evidence="11">ATCC30299</strain>
    </source>
</reference>
<keyword evidence="7" id="KW-0539">Nucleus</keyword>
<accession>A0AAU9JV43</accession>
<dbReference type="InterPro" id="IPR045092">
    <property type="entry name" value="Rrp6-like"/>
</dbReference>
<dbReference type="AlphaFoldDB" id="A0AAU9JV43"/>
<evidence type="ECO:0000256" key="5">
    <source>
        <dbReference type="ARBA" id="ARBA00022835"/>
    </source>
</evidence>
<feature type="compositionally biased region" description="Low complexity" evidence="9">
    <location>
        <begin position="559"/>
        <end position="572"/>
    </location>
</feature>
<sequence>MEYCNIPHLLQTVVKAANISNQLPTGENLAFALTDKSYEAQTTDLQMKISDLISNLVRFVTPQTESTEYDDIIEAADQCLEYVAAGLDNKAGIKAVPDLALSKLSLYELPKPQEIFKHTIDNSESPFVPSLDEKPNAMVPLEVYSEGMHPYQYELESLAQEFWQLEPSQVQPFKELEEVSLIMVENPEGFYGMLNELSQAKEIAIDLEHHSFRTYQGFVCLMQISTRNTDYIIDTLKVWDLMPKLLGVFTNPAIIKVLHGADSDIPWMQKDFKLYIVNMFDTGQAARILMYARFGLAYLLETICSVKTDKSYQLADWRVRPLSPEMIKYARMDTHYLLHIFDVLKNELSLKAQQLRLHPLELAREVFQKSRDICLKRYEKQDLKWVALKRGIEFLNPQQQSILDALANWRDEVARREDENPNFILKGRTLISLATDPPQTVKELLVKVHQQSSILQKEANTIVEIIKKTLAKKSEKAVKKLPKIVQPVQKQKKIETHRPVLYEQKFTVKLIPSNKLSIFAPQNKLEPSQKMKEKCQKIAESFTSIFQIVVEEGMEMEIENTTQETTQATQPQDLEEGEEIPQSIQEKYELPLKNKLSSDRKIKTTTKKQKISDKKDIRIGWLDNIELAPVKRKNLFKKKR</sequence>
<evidence type="ECO:0000256" key="2">
    <source>
        <dbReference type="ARBA" id="ARBA00022552"/>
    </source>
</evidence>
<dbReference type="InterPro" id="IPR012337">
    <property type="entry name" value="RNaseH-like_sf"/>
</dbReference>
<dbReference type="PROSITE" id="PS50967">
    <property type="entry name" value="HRDC"/>
    <property type="match status" value="1"/>
</dbReference>
<evidence type="ECO:0000256" key="3">
    <source>
        <dbReference type="ARBA" id="ARBA00022722"/>
    </source>
</evidence>
<dbReference type="FunFam" id="3.30.420.10:FF:000059">
    <property type="entry name" value="Exosome complex exonuclease Rrp6"/>
    <property type="match status" value="1"/>
</dbReference>
<dbReference type="GO" id="GO:0071036">
    <property type="term" value="P:nuclear polyadenylation-dependent snoRNA catabolic process"/>
    <property type="evidence" value="ECO:0007669"/>
    <property type="project" value="TreeGrafter"/>
</dbReference>
<dbReference type="InterPro" id="IPR010997">
    <property type="entry name" value="HRDC-like_sf"/>
</dbReference>